<feature type="compositionally biased region" description="Basic and acidic residues" evidence="3">
    <location>
        <begin position="74"/>
        <end position="92"/>
    </location>
</feature>
<dbReference type="SUPFAM" id="SSF51735">
    <property type="entry name" value="NAD(P)-binding Rossmann-fold domains"/>
    <property type="match status" value="1"/>
</dbReference>
<dbReference type="GO" id="GO:0016614">
    <property type="term" value="F:oxidoreductase activity, acting on CH-OH group of donors"/>
    <property type="evidence" value="ECO:0007669"/>
    <property type="project" value="UniProtKB-ARBA"/>
</dbReference>
<evidence type="ECO:0000256" key="2">
    <source>
        <dbReference type="ARBA" id="ARBA00023002"/>
    </source>
</evidence>
<dbReference type="PRINTS" id="PR00081">
    <property type="entry name" value="GDHRDH"/>
</dbReference>
<dbReference type="Pfam" id="PF13561">
    <property type="entry name" value="adh_short_C2"/>
    <property type="match status" value="1"/>
</dbReference>
<evidence type="ECO:0000313" key="4">
    <source>
        <dbReference type="EMBL" id="CAD1839275.1"/>
    </source>
</evidence>
<dbReference type="InterPro" id="IPR020904">
    <property type="entry name" value="Sc_DH/Rdtase_CS"/>
</dbReference>
<protein>
    <recommendedName>
        <fullName evidence="5">Short-chain type dehydrogenase/reductase</fullName>
    </recommendedName>
</protein>
<sequence length="320" mass="33762">MLMEARRSPCFQVIFDVRTFELTIGSVRVDLDDRRGSKSIILTAVLSGGDSRALPLHGDLRRRGGARAAAARGAHGDRDGRVARDRARDRGAPRLARRRRRPRLLLQPAQAELLAAELNAGAGSGRAVSVRADVSDPAGAAALFDRAEAAFGRPAHVLVASAGVLDPKYPALADTDLADWDAAFAVNARGAFLCCRQAARRLARGGGGRIIALSSSLVGVLRPGYAAYAASKAATETMVRIMAKELKGTRITANCVAPGPVATDMFFAGKSEELVQRIAAENPMGRIGESTDIAPIIGFLCSDEAEWVNGQVIRANGGLV</sequence>
<dbReference type="EMBL" id="LR862134">
    <property type="protein sequence ID" value="CAD1839275.1"/>
    <property type="molecule type" value="Genomic_DNA"/>
</dbReference>
<evidence type="ECO:0000256" key="1">
    <source>
        <dbReference type="ARBA" id="ARBA00006484"/>
    </source>
</evidence>
<gene>
    <name evidence="4" type="ORF">CB5_LOCUS22486</name>
</gene>
<evidence type="ECO:0000256" key="3">
    <source>
        <dbReference type="SAM" id="MobiDB-lite"/>
    </source>
</evidence>
<dbReference type="PANTHER" id="PTHR48107:SF7">
    <property type="entry name" value="RE15974P"/>
    <property type="match status" value="1"/>
</dbReference>
<dbReference type="Gene3D" id="3.40.50.720">
    <property type="entry name" value="NAD(P)-binding Rossmann-like Domain"/>
    <property type="match status" value="1"/>
</dbReference>
<dbReference type="InterPro" id="IPR002347">
    <property type="entry name" value="SDR_fam"/>
</dbReference>
<feature type="region of interest" description="Disordered" evidence="3">
    <location>
        <begin position="66"/>
        <end position="101"/>
    </location>
</feature>
<proteinExistence type="inferred from homology"/>
<comment type="similarity">
    <text evidence="1">Belongs to the short-chain dehydrogenases/reductases (SDR) family.</text>
</comment>
<reference evidence="4" key="1">
    <citation type="submission" date="2020-07" db="EMBL/GenBank/DDBJ databases">
        <authorList>
            <person name="Lin J."/>
        </authorList>
    </citation>
    <scope>NUCLEOTIDE SEQUENCE</scope>
</reference>
<name>A0A6V7Q8V2_ANACO</name>
<dbReference type="PANTHER" id="PTHR48107">
    <property type="entry name" value="NADPH-DEPENDENT ALDEHYDE REDUCTASE-LIKE PROTEIN, CHLOROPLASTIC-RELATED"/>
    <property type="match status" value="1"/>
</dbReference>
<accession>A0A6V7Q8V2</accession>
<keyword evidence="2" id="KW-0560">Oxidoreductase</keyword>
<dbReference type="FunFam" id="3.40.50.720:FF:000084">
    <property type="entry name" value="Short-chain dehydrogenase reductase"/>
    <property type="match status" value="1"/>
</dbReference>
<evidence type="ECO:0008006" key="5">
    <source>
        <dbReference type="Google" id="ProtNLM"/>
    </source>
</evidence>
<organism evidence="4">
    <name type="scientific">Ananas comosus var. bracteatus</name>
    <name type="common">red pineapple</name>
    <dbReference type="NCBI Taxonomy" id="296719"/>
    <lineage>
        <taxon>Eukaryota</taxon>
        <taxon>Viridiplantae</taxon>
        <taxon>Streptophyta</taxon>
        <taxon>Embryophyta</taxon>
        <taxon>Tracheophyta</taxon>
        <taxon>Spermatophyta</taxon>
        <taxon>Magnoliopsida</taxon>
        <taxon>Liliopsida</taxon>
        <taxon>Poales</taxon>
        <taxon>Bromeliaceae</taxon>
        <taxon>Bromelioideae</taxon>
        <taxon>Ananas</taxon>
    </lineage>
</organism>
<dbReference type="AlphaFoldDB" id="A0A6V7Q8V2"/>
<dbReference type="InterPro" id="IPR036291">
    <property type="entry name" value="NAD(P)-bd_dom_sf"/>
</dbReference>
<dbReference type="PROSITE" id="PS00061">
    <property type="entry name" value="ADH_SHORT"/>
    <property type="match status" value="1"/>
</dbReference>